<dbReference type="SMART" id="SM01101">
    <property type="entry name" value="CRISPR_assoc"/>
    <property type="match status" value="1"/>
</dbReference>
<dbReference type="SUPFAM" id="SSF117987">
    <property type="entry name" value="CRISPR-associated protein"/>
    <property type="match status" value="2"/>
</dbReference>
<dbReference type="CDD" id="cd09727">
    <property type="entry name" value="Cas6_I-E"/>
    <property type="match status" value="1"/>
</dbReference>
<name>A0ABM8B696_9BIFI</name>
<reference evidence="1 2" key="1">
    <citation type="journal article" date="2023" name="Microbiol. Spectr.">
        <title>Symbiosis of Carpenter Bees with Uncharacterized Lactic Acid Bacteria Showing NAD Auxotrophy.</title>
        <authorList>
            <person name="Kawasaki S."/>
            <person name="Ozawa K."/>
            <person name="Mori T."/>
            <person name="Yamamoto A."/>
            <person name="Ito M."/>
            <person name="Ohkuma M."/>
            <person name="Sakamoto M."/>
            <person name="Matsutani M."/>
        </authorList>
    </citation>
    <scope>NUCLEOTIDE SEQUENCE [LARGE SCALE GENOMIC DNA]</scope>
    <source>
        <strain evidence="1 2">Kim37-2</strain>
    </source>
</reference>
<dbReference type="NCBIfam" id="TIGR01907">
    <property type="entry name" value="casE_Cse3"/>
    <property type="match status" value="1"/>
</dbReference>
<evidence type="ECO:0000313" key="2">
    <source>
        <dbReference type="Proteomes" id="UP001321766"/>
    </source>
</evidence>
<dbReference type="Gene3D" id="3.30.70.1200">
    <property type="entry name" value="Crispr-associated protein, domain 1"/>
    <property type="match status" value="1"/>
</dbReference>
<dbReference type="EMBL" id="AP026798">
    <property type="protein sequence ID" value="BDR52369.1"/>
    <property type="molecule type" value="Genomic_DNA"/>
</dbReference>
<accession>A0ABM8B696</accession>
<dbReference type="InterPro" id="IPR010179">
    <property type="entry name" value="CRISPR-assoc_prot_Cse3"/>
</dbReference>
<proteinExistence type="predicted"/>
<dbReference type="Gene3D" id="3.30.70.1210">
    <property type="entry name" value="Crispr-associated protein, domain 2"/>
    <property type="match status" value="1"/>
</dbReference>
<evidence type="ECO:0000313" key="1">
    <source>
        <dbReference type="EMBL" id="BDR52369.1"/>
    </source>
</evidence>
<gene>
    <name evidence="1" type="ORF">KIM372_02760</name>
</gene>
<protein>
    <submittedName>
        <fullName evidence="1">Type I-E CRISPR-associated protein Cas6/Cse3/CasE</fullName>
    </submittedName>
</protein>
<organism evidence="1 2">
    <name type="scientific">Bombiscardovia nodaiensis</name>
    <dbReference type="NCBI Taxonomy" id="2932181"/>
    <lineage>
        <taxon>Bacteria</taxon>
        <taxon>Bacillati</taxon>
        <taxon>Actinomycetota</taxon>
        <taxon>Actinomycetes</taxon>
        <taxon>Bifidobacteriales</taxon>
        <taxon>Bifidobacteriaceae</taxon>
        <taxon>Bombiscardovia</taxon>
    </lineage>
</organism>
<dbReference type="Pfam" id="PF08798">
    <property type="entry name" value="CRISPR_assoc"/>
    <property type="match status" value="1"/>
</dbReference>
<sequence>MYISRIPLNAARYEARQLLSSPYKLHSAVEHSFPPESGVTPHEGRILWRVDVTQERKAVWLYVVSPMKPDFTHIIEQAGWPLYQDWECKDYTPLLTSLAKGQHWRFRLRANPVHKVSSKHKDSKEDSLAGSIQGHVTVAQQEQWLLTRAEQHGFRVLADQDVPQLAVTQRQKQRFLRQGKTVTLNTAQFDGGLEICDVAAFKNALCNGIGRAKGFGCGLLTISQVLNCNADVA</sequence>
<dbReference type="Proteomes" id="UP001321766">
    <property type="component" value="Chromosome"/>
</dbReference>
<keyword evidence="2" id="KW-1185">Reference proteome</keyword>